<gene>
    <name evidence="10" type="ORF">HOLleu_40105</name>
</gene>
<evidence type="ECO:0000313" key="11">
    <source>
        <dbReference type="Proteomes" id="UP001152320"/>
    </source>
</evidence>
<keyword evidence="6 9" id="KW-0333">Golgi apparatus</keyword>
<accession>A0A9Q0YES3</accession>
<dbReference type="PANTHER" id="PTHR12137:SF54">
    <property type="entry name" value="CARBOHYDRATE SULFOTRANSFERASE"/>
    <property type="match status" value="1"/>
</dbReference>
<dbReference type="GO" id="GO:0016051">
    <property type="term" value="P:carbohydrate biosynthetic process"/>
    <property type="evidence" value="ECO:0007669"/>
    <property type="project" value="InterPro"/>
</dbReference>
<keyword evidence="9" id="KW-0119">Carbohydrate metabolism</keyword>
<keyword evidence="5" id="KW-1133">Transmembrane helix</keyword>
<dbReference type="InterPro" id="IPR005331">
    <property type="entry name" value="Sulfotransferase"/>
</dbReference>
<evidence type="ECO:0000256" key="6">
    <source>
        <dbReference type="ARBA" id="ARBA00023034"/>
    </source>
</evidence>
<evidence type="ECO:0000256" key="9">
    <source>
        <dbReference type="RuleBase" id="RU364020"/>
    </source>
</evidence>
<keyword evidence="3 9" id="KW-0808">Transferase</keyword>
<evidence type="ECO:0000256" key="2">
    <source>
        <dbReference type="ARBA" id="ARBA00006339"/>
    </source>
</evidence>
<name>A0A9Q0YES3_HOLLE</name>
<evidence type="ECO:0000313" key="10">
    <source>
        <dbReference type="EMBL" id="KAJ8020499.1"/>
    </source>
</evidence>
<evidence type="ECO:0000256" key="5">
    <source>
        <dbReference type="ARBA" id="ARBA00022989"/>
    </source>
</evidence>
<sequence>MHSPWKNITDTQAFVQYKRHRLLAEACKKYPELSEGKLSVDTQRHILVNEKQKLLYCFVPKVGCSNWKRVMMKLAGTTSKKLSRITSQDAHAKNGLRNLLNYEQNERRTILATYTAFMYARDPFARIVSAYQNKFGDVSVYRKETLIHKTAKMMIKKYRRDPSPKELETGENVTWTEFVNFLTDPVKNYFNEHWREMYKLCSPCHVNYDFLGHLETLDDDVQYMFQELHLEDKIKYPSSKTSHPTNSTNTYLEFYSQLTTEQIQRLWKIYEKDFDLFGYKKPNFVSST</sequence>
<dbReference type="GO" id="GO:0000139">
    <property type="term" value="C:Golgi membrane"/>
    <property type="evidence" value="ECO:0007669"/>
    <property type="project" value="UniProtKB-SubCell"/>
</dbReference>
<dbReference type="PANTHER" id="PTHR12137">
    <property type="entry name" value="CARBOHYDRATE SULFOTRANSFERASE"/>
    <property type="match status" value="1"/>
</dbReference>
<dbReference type="AlphaFoldDB" id="A0A9Q0YES3"/>
<proteinExistence type="inferred from homology"/>
<protein>
    <recommendedName>
        <fullName evidence="9">Carbohydrate sulfotransferase</fullName>
        <ecNumber evidence="9">2.8.2.-</ecNumber>
    </recommendedName>
</protein>
<comment type="caution">
    <text evidence="10">The sequence shown here is derived from an EMBL/GenBank/DDBJ whole genome shotgun (WGS) entry which is preliminary data.</text>
</comment>
<organism evidence="10 11">
    <name type="scientific">Holothuria leucospilota</name>
    <name type="common">Black long sea cucumber</name>
    <name type="synonym">Mertensiothuria leucospilota</name>
    <dbReference type="NCBI Taxonomy" id="206669"/>
    <lineage>
        <taxon>Eukaryota</taxon>
        <taxon>Metazoa</taxon>
        <taxon>Echinodermata</taxon>
        <taxon>Eleutherozoa</taxon>
        <taxon>Echinozoa</taxon>
        <taxon>Holothuroidea</taxon>
        <taxon>Aspidochirotacea</taxon>
        <taxon>Aspidochirotida</taxon>
        <taxon>Holothuriidae</taxon>
        <taxon>Holothuria</taxon>
    </lineage>
</organism>
<keyword evidence="11" id="KW-1185">Reference proteome</keyword>
<comment type="subcellular location">
    <subcellularLocation>
        <location evidence="1 9">Golgi apparatus membrane</location>
        <topology evidence="1 9">Single-pass type II membrane protein</topology>
    </subcellularLocation>
</comment>
<dbReference type="EMBL" id="JAIZAY010000022">
    <property type="protein sequence ID" value="KAJ8020499.1"/>
    <property type="molecule type" value="Genomic_DNA"/>
</dbReference>
<dbReference type="GO" id="GO:0008146">
    <property type="term" value="F:sulfotransferase activity"/>
    <property type="evidence" value="ECO:0007669"/>
    <property type="project" value="InterPro"/>
</dbReference>
<evidence type="ECO:0000256" key="7">
    <source>
        <dbReference type="ARBA" id="ARBA00023136"/>
    </source>
</evidence>
<evidence type="ECO:0000256" key="3">
    <source>
        <dbReference type="ARBA" id="ARBA00022679"/>
    </source>
</evidence>
<comment type="similarity">
    <text evidence="2 9">Belongs to the sulfotransferase 2 family.</text>
</comment>
<evidence type="ECO:0000256" key="1">
    <source>
        <dbReference type="ARBA" id="ARBA00004323"/>
    </source>
</evidence>
<keyword evidence="7" id="KW-0472">Membrane</keyword>
<evidence type="ECO:0000256" key="4">
    <source>
        <dbReference type="ARBA" id="ARBA00022692"/>
    </source>
</evidence>
<keyword evidence="4" id="KW-0812">Transmembrane</keyword>
<dbReference type="Proteomes" id="UP001152320">
    <property type="component" value="Chromosome 22"/>
</dbReference>
<keyword evidence="8 9" id="KW-0325">Glycoprotein</keyword>
<evidence type="ECO:0000256" key="8">
    <source>
        <dbReference type="ARBA" id="ARBA00023180"/>
    </source>
</evidence>
<dbReference type="OrthoDB" id="2019940at2759"/>
<reference evidence="10" key="1">
    <citation type="submission" date="2021-10" db="EMBL/GenBank/DDBJ databases">
        <title>Tropical sea cucumber genome reveals ecological adaptation and Cuvierian tubules defense mechanism.</title>
        <authorList>
            <person name="Chen T."/>
        </authorList>
    </citation>
    <scope>NUCLEOTIDE SEQUENCE</scope>
    <source>
        <strain evidence="10">Nanhai2018</strain>
        <tissue evidence="10">Muscle</tissue>
    </source>
</reference>
<dbReference type="EC" id="2.8.2.-" evidence="9"/>
<dbReference type="Pfam" id="PF03567">
    <property type="entry name" value="Sulfotransfer_2"/>
    <property type="match status" value="1"/>
</dbReference>
<keyword evidence="9" id="KW-0735">Signal-anchor</keyword>
<dbReference type="InterPro" id="IPR018011">
    <property type="entry name" value="Carb_sulfotrans_8-10"/>
</dbReference>